<dbReference type="EMBL" id="CP097636">
    <property type="protein sequence ID" value="URI08770.1"/>
    <property type="molecule type" value="Genomic_DNA"/>
</dbReference>
<gene>
    <name evidence="2" type="ORF">MW290_24650</name>
</gene>
<evidence type="ECO:0000256" key="1">
    <source>
        <dbReference type="SAM" id="Phobius"/>
    </source>
</evidence>
<organism evidence="2 3">
    <name type="scientific">Aquincola tertiaricarbonis</name>
    <dbReference type="NCBI Taxonomy" id="391953"/>
    <lineage>
        <taxon>Bacteria</taxon>
        <taxon>Pseudomonadati</taxon>
        <taxon>Pseudomonadota</taxon>
        <taxon>Betaproteobacteria</taxon>
        <taxon>Burkholderiales</taxon>
        <taxon>Sphaerotilaceae</taxon>
        <taxon>Aquincola</taxon>
    </lineage>
</organism>
<evidence type="ECO:0000313" key="2">
    <source>
        <dbReference type="EMBL" id="URI08770.1"/>
    </source>
</evidence>
<dbReference type="RefSeq" id="WP_250196990.1">
    <property type="nucleotide sequence ID" value="NZ_CP097636.1"/>
</dbReference>
<evidence type="ECO:0000313" key="3">
    <source>
        <dbReference type="Proteomes" id="UP001056201"/>
    </source>
</evidence>
<keyword evidence="1" id="KW-0812">Transmembrane</keyword>
<reference evidence="2" key="1">
    <citation type="submission" date="2022-05" db="EMBL/GenBank/DDBJ databases">
        <title>An RpoN-dependent PEP-CTERM gene is involved in floc formation of an Aquincola tertiaricarbonis strain.</title>
        <authorList>
            <person name="Qiu D."/>
            <person name="Xia M."/>
        </authorList>
    </citation>
    <scope>NUCLEOTIDE SEQUENCE</scope>
    <source>
        <strain evidence="2">RN12</strain>
    </source>
</reference>
<feature type="transmembrane region" description="Helical" evidence="1">
    <location>
        <begin position="6"/>
        <end position="22"/>
    </location>
</feature>
<keyword evidence="1" id="KW-0472">Membrane</keyword>
<name>A0ABY4S7Z8_AQUTE</name>
<protein>
    <submittedName>
        <fullName evidence="2">Uncharacterized protein</fullName>
    </submittedName>
</protein>
<proteinExistence type="predicted"/>
<keyword evidence="1" id="KW-1133">Transmembrane helix</keyword>
<sequence length="109" mass="11995">MDWINILLGAGIIWTCLCRIKRMSAASTLATVRYSVSLLAAAGLVLILSATVRPHWHDAALTFLALAMLCVQASTSRLWRDRVPESFSRPTPLDAIDSDWMTHVSGGKR</sequence>
<accession>A0ABY4S7Z8</accession>
<keyword evidence="3" id="KW-1185">Reference proteome</keyword>
<feature type="transmembrane region" description="Helical" evidence="1">
    <location>
        <begin position="34"/>
        <end position="53"/>
    </location>
</feature>
<dbReference type="Proteomes" id="UP001056201">
    <property type="component" value="Chromosome 2"/>
</dbReference>